<dbReference type="InterPro" id="IPR003877">
    <property type="entry name" value="SPRY_dom"/>
</dbReference>
<dbReference type="CDD" id="cd12908">
    <property type="entry name" value="SPRYD3"/>
    <property type="match status" value="1"/>
</dbReference>
<dbReference type="AlphaFoldDB" id="A0A0A9YKA5"/>
<dbReference type="InterPro" id="IPR043136">
    <property type="entry name" value="B30.2/SPRY_sf"/>
</dbReference>
<dbReference type="EMBL" id="GBHO01012076">
    <property type="protein sequence ID" value="JAG31528.1"/>
    <property type="molecule type" value="Transcribed_RNA"/>
</dbReference>
<evidence type="ECO:0000256" key="1">
    <source>
        <dbReference type="SAM" id="MobiDB-lite"/>
    </source>
</evidence>
<feature type="domain" description="B30.2/SPRY" evidence="2">
    <location>
        <begin position="1"/>
        <end position="238"/>
    </location>
</feature>
<reference evidence="4" key="3">
    <citation type="journal article" date="2016" name="Gigascience">
        <title>De novo construction of an expanded transcriptome assembly for the western tarnished plant bug, Lygus hesperus.</title>
        <authorList>
            <person name="Tassone E.E."/>
            <person name="Geib S.M."/>
            <person name="Hall B."/>
            <person name="Fabrick J.A."/>
            <person name="Brent C.S."/>
            <person name="Hull J.J."/>
        </authorList>
    </citation>
    <scope>NUCLEOTIDE SEQUENCE</scope>
</reference>
<dbReference type="SMART" id="SM00449">
    <property type="entry name" value="SPRY"/>
    <property type="match status" value="1"/>
</dbReference>
<dbReference type="PANTHER" id="PTHR12864">
    <property type="entry name" value="RAN BINDING PROTEIN 9-RELATED"/>
    <property type="match status" value="1"/>
</dbReference>
<sequence length="238" mass="26402">MASSSNRSVHLDCSVETIDPRDDSMMAVDTNEEDWHRMHDIVFTNGQVLEYIGLGLTILDVGFAQARHPLNTTFHYFEIQIIDPGENCYIAIGLTQKDYPKNRHPGWDKGSIAYHADDGKIFIGSGVGEDFGPRCHKGDILGCGISFRNDPAYMNDFSDIASEDSVNWSDDSPSSSDNESNDVMNGEPKSRPVEVFFTRNGSIIGVRRVEMPSSGFYPSIGMLSTNEKVRVDLRPLTG</sequence>
<dbReference type="Pfam" id="PF00622">
    <property type="entry name" value="SPRY"/>
    <property type="match status" value="1"/>
</dbReference>
<feature type="region of interest" description="Disordered" evidence="1">
    <location>
        <begin position="164"/>
        <end position="191"/>
    </location>
</feature>
<organism evidence="3">
    <name type="scientific">Lygus hesperus</name>
    <name type="common">Western plant bug</name>
    <dbReference type="NCBI Taxonomy" id="30085"/>
    <lineage>
        <taxon>Eukaryota</taxon>
        <taxon>Metazoa</taxon>
        <taxon>Ecdysozoa</taxon>
        <taxon>Arthropoda</taxon>
        <taxon>Hexapoda</taxon>
        <taxon>Insecta</taxon>
        <taxon>Pterygota</taxon>
        <taxon>Neoptera</taxon>
        <taxon>Paraneoptera</taxon>
        <taxon>Hemiptera</taxon>
        <taxon>Heteroptera</taxon>
        <taxon>Panheteroptera</taxon>
        <taxon>Cimicomorpha</taxon>
        <taxon>Miridae</taxon>
        <taxon>Mirini</taxon>
        <taxon>Lygus</taxon>
    </lineage>
</organism>
<evidence type="ECO:0000313" key="4">
    <source>
        <dbReference type="EMBL" id="JAP97739.1"/>
    </source>
</evidence>
<dbReference type="InterPro" id="IPR001870">
    <property type="entry name" value="B30.2/SPRY"/>
</dbReference>
<accession>A0A0A9YKA5</accession>
<gene>
    <name evidence="3" type="primary">SPRYD3_0</name>
    <name evidence="4" type="synonym">SPRYD3_2</name>
    <name evidence="3" type="ORF">CM83_25877</name>
    <name evidence="4" type="ORF">g.27402</name>
</gene>
<dbReference type="EMBL" id="GDHC01020889">
    <property type="protein sequence ID" value="JAP97739.1"/>
    <property type="molecule type" value="Transcribed_RNA"/>
</dbReference>
<dbReference type="Gene3D" id="2.60.120.920">
    <property type="match status" value="1"/>
</dbReference>
<protein>
    <submittedName>
        <fullName evidence="3">SPRY domain-containing protein 3</fullName>
    </submittedName>
</protein>
<reference evidence="3" key="1">
    <citation type="journal article" date="2014" name="PLoS ONE">
        <title>Transcriptome-Based Identification of ABC Transporters in the Western Tarnished Plant Bug Lygus hesperus.</title>
        <authorList>
            <person name="Hull J.J."/>
            <person name="Chaney K."/>
            <person name="Geib S.M."/>
            <person name="Fabrick J.A."/>
            <person name="Brent C.S."/>
            <person name="Walsh D."/>
            <person name="Lavine L.C."/>
        </authorList>
    </citation>
    <scope>NUCLEOTIDE SEQUENCE</scope>
</reference>
<dbReference type="PROSITE" id="PS50188">
    <property type="entry name" value="B302_SPRY"/>
    <property type="match status" value="1"/>
</dbReference>
<name>A0A0A9YKA5_LYGHE</name>
<dbReference type="SUPFAM" id="SSF49899">
    <property type="entry name" value="Concanavalin A-like lectins/glucanases"/>
    <property type="match status" value="1"/>
</dbReference>
<dbReference type="InterPro" id="IPR050618">
    <property type="entry name" value="Ubq-SigPath_Reg"/>
</dbReference>
<proteinExistence type="predicted"/>
<dbReference type="InterPro" id="IPR035783">
    <property type="entry name" value="SPRYD3_SPRY"/>
</dbReference>
<evidence type="ECO:0000259" key="2">
    <source>
        <dbReference type="PROSITE" id="PS50188"/>
    </source>
</evidence>
<dbReference type="InterPro" id="IPR013320">
    <property type="entry name" value="ConA-like_dom_sf"/>
</dbReference>
<reference evidence="3" key="2">
    <citation type="submission" date="2014-07" db="EMBL/GenBank/DDBJ databases">
        <authorList>
            <person name="Hull J."/>
        </authorList>
    </citation>
    <scope>NUCLEOTIDE SEQUENCE</scope>
</reference>
<feature type="compositionally biased region" description="Low complexity" evidence="1">
    <location>
        <begin position="164"/>
        <end position="182"/>
    </location>
</feature>
<evidence type="ECO:0000313" key="3">
    <source>
        <dbReference type="EMBL" id="JAG31528.1"/>
    </source>
</evidence>